<accession>A0A2N3G6M3</accession>
<dbReference type="PANTHER" id="PTHR23133:SF2">
    <property type="entry name" value="IMIDAZOLEGLYCEROL-PHOSPHATE DEHYDRATASE"/>
    <property type="match status" value="1"/>
</dbReference>
<dbReference type="GO" id="GO:0000105">
    <property type="term" value="P:L-histidine biosynthetic process"/>
    <property type="evidence" value="ECO:0007669"/>
    <property type="project" value="UniProtKB-UniRule"/>
</dbReference>
<organism evidence="8 9">
    <name type="scientific">Candidatus Anoxymicrobium japonicum</name>
    <dbReference type="NCBI Taxonomy" id="2013648"/>
    <lineage>
        <taxon>Bacteria</taxon>
        <taxon>Bacillati</taxon>
        <taxon>Actinomycetota</taxon>
        <taxon>Candidatus Geothermincolia</taxon>
        <taxon>Candidatus Geothermincolales</taxon>
        <taxon>Candidatus Anoxymicrobiaceae</taxon>
        <taxon>Candidatus Anoxymicrobium</taxon>
    </lineage>
</organism>
<dbReference type="InterPro" id="IPR020568">
    <property type="entry name" value="Ribosomal_Su5_D2-typ_SF"/>
</dbReference>
<dbReference type="EMBL" id="PHEX01000025">
    <property type="protein sequence ID" value="PKQ28258.1"/>
    <property type="molecule type" value="Genomic_DNA"/>
</dbReference>
<dbReference type="PROSITE" id="PS00954">
    <property type="entry name" value="IGP_DEHYDRATASE_1"/>
    <property type="match status" value="1"/>
</dbReference>
<gene>
    <name evidence="6" type="primary">hisB</name>
    <name evidence="8" type="ORF">CVT63_03775</name>
</gene>
<dbReference type="InterPro" id="IPR038494">
    <property type="entry name" value="IGPD_sf"/>
</dbReference>
<dbReference type="AlphaFoldDB" id="A0A2N3G6M3"/>
<dbReference type="PROSITE" id="PS00955">
    <property type="entry name" value="IGP_DEHYDRATASE_2"/>
    <property type="match status" value="1"/>
</dbReference>
<dbReference type="EC" id="4.2.1.19" evidence="6 7"/>
<name>A0A2N3G6M3_9ACTN</name>
<comment type="catalytic activity">
    <reaction evidence="6 7">
        <text>D-erythro-1-(imidazol-4-yl)glycerol 3-phosphate = 3-(imidazol-4-yl)-2-oxopropyl phosphate + H2O</text>
        <dbReference type="Rhea" id="RHEA:11040"/>
        <dbReference type="ChEBI" id="CHEBI:15377"/>
        <dbReference type="ChEBI" id="CHEBI:57766"/>
        <dbReference type="ChEBI" id="CHEBI:58278"/>
        <dbReference type="EC" id="4.2.1.19"/>
    </reaction>
</comment>
<evidence type="ECO:0000256" key="7">
    <source>
        <dbReference type="RuleBase" id="RU000599"/>
    </source>
</evidence>
<evidence type="ECO:0000256" key="2">
    <source>
        <dbReference type="ARBA" id="ARBA00016664"/>
    </source>
</evidence>
<dbReference type="GO" id="GO:0004424">
    <property type="term" value="F:imidazoleglycerol-phosphate dehydratase activity"/>
    <property type="evidence" value="ECO:0007669"/>
    <property type="project" value="UniProtKB-UniRule"/>
</dbReference>
<evidence type="ECO:0000256" key="3">
    <source>
        <dbReference type="ARBA" id="ARBA00022605"/>
    </source>
</evidence>
<dbReference type="FunFam" id="3.30.230.40:FF:000003">
    <property type="entry name" value="Imidazoleglycerol-phosphate dehydratase HisB"/>
    <property type="match status" value="1"/>
</dbReference>
<dbReference type="InterPro" id="IPR020565">
    <property type="entry name" value="ImidazoleglycerP_deHydtase_CS"/>
</dbReference>
<dbReference type="CDD" id="cd07914">
    <property type="entry name" value="IGPD"/>
    <property type="match status" value="1"/>
</dbReference>
<dbReference type="HAMAP" id="MF_00076">
    <property type="entry name" value="HisB"/>
    <property type="match status" value="1"/>
</dbReference>
<dbReference type="NCBIfam" id="NF002114">
    <property type="entry name" value="PRK00951.2-4"/>
    <property type="match status" value="1"/>
</dbReference>
<dbReference type="Gene3D" id="3.30.230.40">
    <property type="entry name" value="Imidazole glycerol phosphate dehydratase, domain 1"/>
    <property type="match status" value="2"/>
</dbReference>
<proteinExistence type="inferred from homology"/>
<comment type="caution">
    <text evidence="8">The sequence shown here is derived from an EMBL/GenBank/DDBJ whole genome shotgun (WGS) entry which is preliminary data.</text>
</comment>
<dbReference type="NCBIfam" id="NF002111">
    <property type="entry name" value="PRK00951.2-1"/>
    <property type="match status" value="1"/>
</dbReference>
<protein>
    <recommendedName>
        <fullName evidence="2 6">Imidazoleglycerol-phosphate dehydratase</fullName>
        <shortName evidence="6">IGPD</shortName>
        <ecNumber evidence="6 7">4.2.1.19</ecNumber>
    </recommendedName>
</protein>
<reference evidence="8 9" key="1">
    <citation type="journal article" date="2017" name="ISME J.">
        <title>Potential for microbial H2 and metal transformations associated with novel bacteria and archaea in deep terrestrial subsurface sediments.</title>
        <authorList>
            <person name="Hernsdorf A.W."/>
            <person name="Amano Y."/>
            <person name="Miyakawa K."/>
            <person name="Ise K."/>
            <person name="Suzuki Y."/>
            <person name="Anantharaman K."/>
            <person name="Probst A."/>
            <person name="Burstein D."/>
            <person name="Thomas B.C."/>
            <person name="Banfield J.F."/>
        </authorList>
    </citation>
    <scope>NUCLEOTIDE SEQUENCE [LARGE SCALE GENOMIC DNA]</scope>
    <source>
        <strain evidence="8">HGW-Actinobacteria-3</strain>
    </source>
</reference>
<keyword evidence="6" id="KW-0963">Cytoplasm</keyword>
<evidence type="ECO:0000256" key="1">
    <source>
        <dbReference type="ARBA" id="ARBA00005047"/>
    </source>
</evidence>
<dbReference type="GO" id="GO:0005737">
    <property type="term" value="C:cytoplasm"/>
    <property type="evidence" value="ECO:0007669"/>
    <property type="project" value="UniProtKB-SubCell"/>
</dbReference>
<evidence type="ECO:0000256" key="6">
    <source>
        <dbReference type="HAMAP-Rule" id="MF_00076"/>
    </source>
</evidence>
<dbReference type="Proteomes" id="UP000233654">
    <property type="component" value="Unassembled WGS sequence"/>
</dbReference>
<sequence>MARQGECERTTKETSIRVSIDLDGHGATSIATGLPFFDHMLELMFRHALIDISLEAKGDLQVDGHHTVEDTGLAIGEALSIALGDKAGLTRFASSLVPMDECLAEVAIDMSGRPFLSYKVDLEPEPLGNFEPNLSRDFFQAIVNEAAMTMHVELRCGTNVHHGLEAVFKAVGRAMKTAVALDQRVLDVPSTKGVL</sequence>
<dbReference type="UniPathway" id="UPA00031">
    <property type="reaction ID" value="UER00011"/>
</dbReference>
<dbReference type="InterPro" id="IPR000807">
    <property type="entry name" value="ImidazoleglycerolP_deHydtase"/>
</dbReference>
<comment type="similarity">
    <text evidence="6 7">Belongs to the imidazoleglycerol-phosphate dehydratase family.</text>
</comment>
<comment type="subcellular location">
    <subcellularLocation>
        <location evidence="6 7">Cytoplasm</location>
    </subcellularLocation>
</comment>
<evidence type="ECO:0000313" key="9">
    <source>
        <dbReference type="Proteomes" id="UP000233654"/>
    </source>
</evidence>
<dbReference type="FunFam" id="3.30.230.40:FF:000001">
    <property type="entry name" value="Imidazoleglycerol-phosphate dehydratase HisB"/>
    <property type="match status" value="1"/>
</dbReference>
<evidence type="ECO:0000256" key="5">
    <source>
        <dbReference type="ARBA" id="ARBA00023239"/>
    </source>
</evidence>
<keyword evidence="5 6" id="KW-0456">Lyase</keyword>
<dbReference type="SUPFAM" id="SSF54211">
    <property type="entry name" value="Ribosomal protein S5 domain 2-like"/>
    <property type="match status" value="2"/>
</dbReference>
<dbReference type="Pfam" id="PF00475">
    <property type="entry name" value="IGPD"/>
    <property type="match status" value="1"/>
</dbReference>
<dbReference type="PANTHER" id="PTHR23133">
    <property type="entry name" value="IMIDAZOLEGLYCEROL-PHOSPHATE DEHYDRATASE HIS7"/>
    <property type="match status" value="1"/>
</dbReference>
<evidence type="ECO:0000313" key="8">
    <source>
        <dbReference type="EMBL" id="PKQ28258.1"/>
    </source>
</evidence>
<comment type="pathway">
    <text evidence="1 6 7">Amino-acid biosynthesis; L-histidine biosynthesis; L-histidine from 5-phospho-alpha-D-ribose 1-diphosphate: step 6/9.</text>
</comment>
<keyword evidence="3 6" id="KW-0028">Amino-acid biosynthesis</keyword>
<keyword evidence="4 6" id="KW-0368">Histidine biosynthesis</keyword>
<evidence type="ECO:0000256" key="4">
    <source>
        <dbReference type="ARBA" id="ARBA00023102"/>
    </source>
</evidence>